<keyword evidence="5 12" id="KW-0812">Transmembrane</keyword>
<feature type="transmembrane region" description="Helical" evidence="12">
    <location>
        <begin position="300"/>
        <end position="317"/>
    </location>
</feature>
<evidence type="ECO:0000256" key="4">
    <source>
        <dbReference type="ARBA" id="ARBA00022475"/>
    </source>
</evidence>
<feature type="transmembrane region" description="Helical" evidence="12">
    <location>
        <begin position="200"/>
        <end position="219"/>
    </location>
</feature>
<feature type="transmembrane region" description="Helical" evidence="12">
    <location>
        <begin position="329"/>
        <end position="348"/>
    </location>
</feature>
<feature type="transmembrane region" description="Helical" evidence="12">
    <location>
        <begin position="130"/>
        <end position="153"/>
    </location>
</feature>
<feature type="transmembrane region" description="Helical" evidence="12">
    <location>
        <begin position="259"/>
        <end position="280"/>
    </location>
</feature>
<evidence type="ECO:0000256" key="11">
    <source>
        <dbReference type="SAM" id="MobiDB-lite"/>
    </source>
</evidence>
<name>A0A7T3CHV5_9MICC</name>
<sequence length="523" mass="56180">MSRTHPSPDRVALSPDDIHVVDQPEMKKALRATLLGNFMEWFDIGVFAYVMTYIAAVFFPLPDPWGQLATFATLAVTFVVRPFGGLVLGPLGDRIGRRAILAFTIIMMSLGTFLIGCLPGYSAWGLAAPILLILLKFVQGFSTGGEYAGAATFIAEYASDRRRGFWGSFLDLGSYLGFAAAAALVTVVELATTDEQMLAWGWRIPFWVALPLGLIGLYMRSHIKESHAFEAQSEQVAQDEREMEKTGMWRQIGSLIRDFWPQILMGTALVMCAQVVGYAVTTYMPTYLTETLGYDTLHGNALLIPVLIIVSVGLPLFGALSDRIGRRPVMITGCVVGILAAIPAFRLMMLGHTWSTFLGLLIMGVIMMFQVSVQASALPSLFPTDRRYTAMGLMFNVAVGLFGGTTGLVISALQNLFGTEMMGAYYIMFACLVGGIGVYCMKESSGRNLIGSMPAVEHEEEAQEVAATIHENEKYDLSTMPIDISQIRTDGDAAASSAAGPSAGTGAGSGAAGGSGQEAAGVR</sequence>
<feature type="domain" description="Major facilitator superfamily (MFS) profile" evidence="13">
    <location>
        <begin position="29"/>
        <end position="446"/>
    </location>
</feature>
<feature type="transmembrane region" description="Helical" evidence="12">
    <location>
        <begin position="393"/>
        <end position="417"/>
    </location>
</feature>
<feature type="transmembrane region" description="Helical" evidence="12">
    <location>
        <begin position="354"/>
        <end position="373"/>
    </location>
</feature>
<evidence type="ECO:0000256" key="12">
    <source>
        <dbReference type="SAM" id="Phobius"/>
    </source>
</evidence>
<dbReference type="PROSITE" id="PS50850">
    <property type="entry name" value="MFS"/>
    <property type="match status" value="1"/>
</dbReference>
<dbReference type="GO" id="GO:0005886">
    <property type="term" value="C:plasma membrane"/>
    <property type="evidence" value="ECO:0007669"/>
    <property type="project" value="UniProtKB-SubCell"/>
</dbReference>
<evidence type="ECO:0000256" key="10">
    <source>
        <dbReference type="ARBA" id="ARBA00039918"/>
    </source>
</evidence>
<keyword evidence="4" id="KW-1003">Cell membrane</keyword>
<dbReference type="PROSITE" id="PS00217">
    <property type="entry name" value="SUGAR_TRANSPORT_2"/>
    <property type="match status" value="1"/>
</dbReference>
<comment type="subcellular location">
    <subcellularLocation>
        <location evidence="1">Cell membrane</location>
        <topology evidence="1">Multi-pass membrane protein</topology>
    </subcellularLocation>
</comment>
<feature type="compositionally biased region" description="Low complexity" evidence="11">
    <location>
        <begin position="492"/>
        <end position="502"/>
    </location>
</feature>
<reference evidence="14 15" key="1">
    <citation type="submission" date="2020-12" db="EMBL/GenBank/DDBJ databases">
        <title>FDA dAtabase for Regulatory Grade micrObial Sequences (FDA-ARGOS): Supporting development and validation of Infectious Disease Dx tests.</title>
        <authorList>
            <person name="Sproer C."/>
            <person name="Gronow S."/>
            <person name="Severitt S."/>
            <person name="Schroder I."/>
            <person name="Tallon L."/>
            <person name="Sadzewicz L."/>
            <person name="Zhao X."/>
            <person name="Boylan J."/>
            <person name="Ott S."/>
            <person name="Bowen H."/>
            <person name="Vavikolanu K."/>
            <person name="Mehta A."/>
            <person name="Aluvathingal J."/>
            <person name="Nadendla S."/>
            <person name="Lowell S."/>
            <person name="Myers T."/>
            <person name="Yan Y."/>
            <person name="Sichtig H."/>
        </authorList>
    </citation>
    <scope>NUCLEOTIDE SEQUENCE [LARGE SCALE GENOMIC DNA]</scope>
    <source>
        <strain evidence="14 15">FDAARGOS_864</strain>
    </source>
</reference>
<evidence type="ECO:0000256" key="5">
    <source>
        <dbReference type="ARBA" id="ARBA00022692"/>
    </source>
</evidence>
<evidence type="ECO:0000256" key="7">
    <source>
        <dbReference type="ARBA" id="ARBA00022989"/>
    </source>
</evidence>
<keyword evidence="8 12" id="KW-0472">Membrane</keyword>
<dbReference type="KEGG" id="rkr:I6G21_04385"/>
<keyword evidence="3" id="KW-0813">Transport</keyword>
<evidence type="ECO:0000256" key="6">
    <source>
        <dbReference type="ARBA" id="ARBA00022847"/>
    </source>
</evidence>
<evidence type="ECO:0000256" key="2">
    <source>
        <dbReference type="ARBA" id="ARBA00008240"/>
    </source>
</evidence>
<dbReference type="AlphaFoldDB" id="A0A7T3CHV5"/>
<feature type="transmembrane region" description="Helical" evidence="12">
    <location>
        <begin position="165"/>
        <end position="188"/>
    </location>
</feature>
<feature type="transmembrane region" description="Helical" evidence="12">
    <location>
        <begin position="423"/>
        <end position="441"/>
    </location>
</feature>
<dbReference type="SUPFAM" id="SSF103473">
    <property type="entry name" value="MFS general substrate transporter"/>
    <property type="match status" value="1"/>
</dbReference>
<dbReference type="RefSeq" id="WP_081047763.1">
    <property type="nucleotide sequence ID" value="NZ_CP065738.1"/>
</dbReference>
<evidence type="ECO:0000313" key="14">
    <source>
        <dbReference type="EMBL" id="QPT54413.1"/>
    </source>
</evidence>
<dbReference type="InterPro" id="IPR036259">
    <property type="entry name" value="MFS_trans_sf"/>
</dbReference>
<organism evidence="14 15">
    <name type="scientific">Rothia kristinae</name>
    <dbReference type="NCBI Taxonomy" id="37923"/>
    <lineage>
        <taxon>Bacteria</taxon>
        <taxon>Bacillati</taxon>
        <taxon>Actinomycetota</taxon>
        <taxon>Actinomycetes</taxon>
        <taxon>Micrococcales</taxon>
        <taxon>Micrococcaceae</taxon>
        <taxon>Rothia</taxon>
    </lineage>
</organism>
<proteinExistence type="inferred from homology"/>
<feature type="compositionally biased region" description="Gly residues" evidence="11">
    <location>
        <begin position="503"/>
        <end position="516"/>
    </location>
</feature>
<comment type="similarity">
    <text evidence="2">Belongs to the major facilitator superfamily. Metabolite:H+ Symporter (MHS) family (TC 2.A.1.6) family.</text>
</comment>
<dbReference type="GeneID" id="61262605"/>
<feature type="transmembrane region" description="Helical" evidence="12">
    <location>
        <begin position="100"/>
        <end position="124"/>
    </location>
</feature>
<dbReference type="InterPro" id="IPR005829">
    <property type="entry name" value="Sugar_transporter_CS"/>
</dbReference>
<dbReference type="Gene3D" id="1.20.1250.20">
    <property type="entry name" value="MFS general substrate transporter like domains"/>
    <property type="match status" value="2"/>
</dbReference>
<protein>
    <recommendedName>
        <fullName evidence="10">Putative proline/betaine transporter</fullName>
    </recommendedName>
</protein>
<evidence type="ECO:0000256" key="8">
    <source>
        <dbReference type="ARBA" id="ARBA00023136"/>
    </source>
</evidence>
<dbReference type="Proteomes" id="UP000594975">
    <property type="component" value="Chromosome"/>
</dbReference>
<dbReference type="EMBL" id="CP065738">
    <property type="protein sequence ID" value="QPT54413.1"/>
    <property type="molecule type" value="Genomic_DNA"/>
</dbReference>
<gene>
    <name evidence="14" type="ORF">I6G21_04385</name>
</gene>
<dbReference type="PANTHER" id="PTHR43528">
    <property type="entry name" value="ALPHA-KETOGLUTARATE PERMEASE"/>
    <property type="match status" value="1"/>
</dbReference>
<evidence type="ECO:0000256" key="1">
    <source>
        <dbReference type="ARBA" id="ARBA00004651"/>
    </source>
</evidence>
<evidence type="ECO:0000313" key="15">
    <source>
        <dbReference type="Proteomes" id="UP000594975"/>
    </source>
</evidence>
<evidence type="ECO:0000256" key="9">
    <source>
        <dbReference type="ARBA" id="ARBA00037295"/>
    </source>
</evidence>
<dbReference type="InterPro" id="IPR005828">
    <property type="entry name" value="MFS_sugar_transport-like"/>
</dbReference>
<accession>A0A7T3CHV5</accession>
<evidence type="ECO:0000259" key="13">
    <source>
        <dbReference type="PROSITE" id="PS50850"/>
    </source>
</evidence>
<dbReference type="InterPro" id="IPR020846">
    <property type="entry name" value="MFS_dom"/>
</dbReference>
<feature type="transmembrane region" description="Helical" evidence="12">
    <location>
        <begin position="41"/>
        <end position="59"/>
    </location>
</feature>
<dbReference type="Pfam" id="PF00083">
    <property type="entry name" value="Sugar_tr"/>
    <property type="match status" value="1"/>
</dbReference>
<keyword evidence="7 12" id="KW-1133">Transmembrane helix</keyword>
<feature type="region of interest" description="Disordered" evidence="11">
    <location>
        <begin position="491"/>
        <end position="523"/>
    </location>
</feature>
<dbReference type="InterPro" id="IPR051084">
    <property type="entry name" value="H+-coupled_symporters"/>
</dbReference>
<evidence type="ECO:0000256" key="3">
    <source>
        <dbReference type="ARBA" id="ARBA00022448"/>
    </source>
</evidence>
<keyword evidence="6" id="KW-0769">Symport</keyword>
<comment type="function">
    <text evidence="9">May be a proton symporter involved in the uptake of osmolytes such as proline and glycine betaine.</text>
</comment>
<dbReference type="PANTHER" id="PTHR43528:SF1">
    <property type="entry name" value="ALPHA-KETOGLUTARATE PERMEASE"/>
    <property type="match status" value="1"/>
</dbReference>
<dbReference type="GO" id="GO:0015293">
    <property type="term" value="F:symporter activity"/>
    <property type="evidence" value="ECO:0007669"/>
    <property type="project" value="UniProtKB-KW"/>
</dbReference>
<dbReference type="FunFam" id="1.20.1250.20:FF:000001">
    <property type="entry name" value="Dicarboxylate MFS transporter"/>
    <property type="match status" value="1"/>
</dbReference>
<feature type="transmembrane region" description="Helical" evidence="12">
    <location>
        <begin position="65"/>
        <end position="88"/>
    </location>
</feature>